<sequence>MDEPTEPPPERQRASQDAAPCLCGSRDHLPLRVGERLSPSGAGIGGVYVCPAQSPAGLRGAL</sequence>
<evidence type="ECO:0000313" key="2">
    <source>
        <dbReference type="Proteomes" id="UP000568022"/>
    </source>
</evidence>
<dbReference type="EMBL" id="JACHJE010000022">
    <property type="protein sequence ID" value="MBB5129851.1"/>
    <property type="molecule type" value="Genomic_DNA"/>
</dbReference>
<keyword evidence="2" id="KW-1185">Reference proteome</keyword>
<name>A0A7W8BWS7_9ACTN</name>
<accession>A0A7W8BWS7</accession>
<gene>
    <name evidence="1" type="ORF">FHS32_006645</name>
</gene>
<reference evidence="1 2" key="1">
    <citation type="submission" date="2020-08" db="EMBL/GenBank/DDBJ databases">
        <title>Genomic Encyclopedia of Type Strains, Phase III (KMG-III): the genomes of soil and plant-associated and newly described type strains.</title>
        <authorList>
            <person name="Whitman W."/>
        </authorList>
    </citation>
    <scope>NUCLEOTIDE SEQUENCE [LARGE SCALE GENOMIC DNA]</scope>
    <source>
        <strain evidence="1 2">CECT 3226</strain>
    </source>
</reference>
<proteinExistence type="predicted"/>
<organism evidence="1 2">
    <name type="scientific">Streptomyces griseoloalbus</name>
    <dbReference type="NCBI Taxonomy" id="67303"/>
    <lineage>
        <taxon>Bacteria</taxon>
        <taxon>Bacillati</taxon>
        <taxon>Actinomycetota</taxon>
        <taxon>Actinomycetes</taxon>
        <taxon>Kitasatosporales</taxon>
        <taxon>Streptomycetaceae</taxon>
        <taxon>Streptomyces</taxon>
    </lineage>
</organism>
<protein>
    <submittedName>
        <fullName evidence="1">Uncharacterized protein</fullName>
    </submittedName>
</protein>
<evidence type="ECO:0000313" key="1">
    <source>
        <dbReference type="EMBL" id="MBB5129851.1"/>
    </source>
</evidence>
<dbReference type="Proteomes" id="UP000568022">
    <property type="component" value="Unassembled WGS sequence"/>
</dbReference>
<dbReference type="AlphaFoldDB" id="A0A7W8BWS7"/>
<comment type="caution">
    <text evidence="1">The sequence shown here is derived from an EMBL/GenBank/DDBJ whole genome shotgun (WGS) entry which is preliminary data.</text>
</comment>